<feature type="domain" description="DEAD-box RNA helicase Q" evidence="10">
    <location>
        <begin position="140"/>
        <end position="168"/>
    </location>
</feature>
<evidence type="ECO:0000313" key="12">
    <source>
        <dbReference type="Proteomes" id="UP000825002"/>
    </source>
</evidence>
<dbReference type="CDD" id="cd18787">
    <property type="entry name" value="SF2_C_DEAD"/>
    <property type="match status" value="1"/>
</dbReference>
<evidence type="ECO:0000313" key="11">
    <source>
        <dbReference type="EMBL" id="KAG9510419.1"/>
    </source>
</evidence>
<dbReference type="InterPro" id="IPR001650">
    <property type="entry name" value="Helicase_C-like"/>
</dbReference>
<evidence type="ECO:0000256" key="4">
    <source>
        <dbReference type="ARBA" id="ARBA00022806"/>
    </source>
</evidence>
<feature type="domain" description="Helicase ATP-binding" evidence="8">
    <location>
        <begin position="171"/>
        <end position="355"/>
    </location>
</feature>
<accession>A0ABQ7SAG8</accession>
<keyword evidence="12" id="KW-1185">Reference proteome</keyword>
<evidence type="ECO:0000259" key="8">
    <source>
        <dbReference type="PROSITE" id="PS51192"/>
    </source>
</evidence>
<organism evidence="11 12">
    <name type="scientific">Fragariocoptes setiger</name>
    <dbReference type="NCBI Taxonomy" id="1670756"/>
    <lineage>
        <taxon>Eukaryota</taxon>
        <taxon>Metazoa</taxon>
        <taxon>Ecdysozoa</taxon>
        <taxon>Arthropoda</taxon>
        <taxon>Chelicerata</taxon>
        <taxon>Arachnida</taxon>
        <taxon>Acari</taxon>
        <taxon>Acariformes</taxon>
        <taxon>Trombidiformes</taxon>
        <taxon>Prostigmata</taxon>
        <taxon>Eupodina</taxon>
        <taxon>Eriophyoidea</taxon>
        <taxon>Phytoptidae</taxon>
        <taxon>Fragariocoptes</taxon>
    </lineage>
</organism>
<dbReference type="Pfam" id="PF00270">
    <property type="entry name" value="DEAD"/>
    <property type="match status" value="1"/>
</dbReference>
<dbReference type="EMBL" id="JAIFTH010000150">
    <property type="protein sequence ID" value="KAG9510419.1"/>
    <property type="molecule type" value="Genomic_DNA"/>
</dbReference>
<feature type="domain" description="Helicase C-terminal" evidence="9">
    <location>
        <begin position="383"/>
        <end position="529"/>
    </location>
</feature>
<dbReference type="PROSITE" id="PS51192">
    <property type="entry name" value="HELICASE_ATP_BIND_1"/>
    <property type="match status" value="1"/>
</dbReference>
<dbReference type="Proteomes" id="UP000825002">
    <property type="component" value="Unassembled WGS sequence"/>
</dbReference>
<dbReference type="InterPro" id="IPR014014">
    <property type="entry name" value="RNA_helicase_DEAD_Q_motif"/>
</dbReference>
<dbReference type="EC" id="3.6.4.13" evidence="1"/>
<evidence type="ECO:0000256" key="5">
    <source>
        <dbReference type="ARBA" id="ARBA00022840"/>
    </source>
</evidence>
<dbReference type="Pfam" id="PF00271">
    <property type="entry name" value="Helicase_C"/>
    <property type="match status" value="1"/>
</dbReference>
<sequence>MSDWDWGSPSKKRGNSDSEDWGASKKSRSSDTDGDDWGGSKKSRSGDTDGDDWGGSKKSRSGDTDGDDWGGSKKSRSGDTDGDDWGGSKKPRTADPDRPAPYKPEEVSYEQEVNADIGENFNRYTKQEVKVIGDEIEPVENFSDIVTSKLLLERIREANYKQLTPIQKYSLPALTNGYDLVGCAETGSGKTAAFLIPVLQYLLKLPDLPSMVGDDCQNPFCLIIAPTRELARQIYVEALKLSRDSIVKPQYISGGISTPHLKYNLLKGTHILVSTPGRLKDFVEKKWIGFSNLRFIIMDEGDRLIDDGFLPDIRKIFENETMPPQENRQTIFFSATFSEDTQRTAREFIRKKFVFITVGRVGAANQDVKQEFMQVTRPEKKRRLKEILKTIPEDAKTIIFTQTKAMADTLAGFFTALNLSATSIHGDRHQSQRDEAISHFKKGLKRFLISSPVGNRGLDLPNVSLVINYDLPSSIDEYVHRIGRTGRIGHTGRAISFFDPDKDSEIAKDLVNQIENAAQEVPGWLKEIVSGAPPSSAEPTDNQEVDEWGVPSAQPAAQTADWATSTTADDDDWGC</sequence>
<keyword evidence="2" id="KW-0547">Nucleotide-binding</keyword>
<comment type="caution">
    <text evidence="11">The sequence shown here is derived from an EMBL/GenBank/DDBJ whole genome shotgun (WGS) entry which is preliminary data.</text>
</comment>
<dbReference type="InterPro" id="IPR014001">
    <property type="entry name" value="Helicase_ATP-bd"/>
</dbReference>
<feature type="region of interest" description="Disordered" evidence="7">
    <location>
        <begin position="530"/>
        <end position="575"/>
    </location>
</feature>
<dbReference type="PANTHER" id="PTHR47958">
    <property type="entry name" value="ATP-DEPENDENT RNA HELICASE DBP3"/>
    <property type="match status" value="1"/>
</dbReference>
<protein>
    <recommendedName>
        <fullName evidence="1">RNA helicase</fullName>
        <ecNumber evidence="1">3.6.4.13</ecNumber>
    </recommendedName>
</protein>
<dbReference type="SMART" id="SM00490">
    <property type="entry name" value="HELICc"/>
    <property type="match status" value="1"/>
</dbReference>
<evidence type="ECO:0000256" key="1">
    <source>
        <dbReference type="ARBA" id="ARBA00012552"/>
    </source>
</evidence>
<reference evidence="11 12" key="1">
    <citation type="submission" date="2020-10" db="EMBL/GenBank/DDBJ databases">
        <authorList>
            <person name="Klimov P.B."/>
            <person name="Dyachkov S.M."/>
            <person name="Chetverikov P.E."/>
        </authorList>
    </citation>
    <scope>NUCLEOTIDE SEQUENCE [LARGE SCALE GENOMIC DNA]</scope>
    <source>
        <strain evidence="11">BMOC 18-1129-001#AD2665</strain>
        <tissue evidence="11">Entire mites</tissue>
    </source>
</reference>
<evidence type="ECO:0000259" key="10">
    <source>
        <dbReference type="PROSITE" id="PS51195"/>
    </source>
</evidence>
<dbReference type="PROSITE" id="PS51195">
    <property type="entry name" value="Q_MOTIF"/>
    <property type="match status" value="1"/>
</dbReference>
<dbReference type="SUPFAM" id="SSF52540">
    <property type="entry name" value="P-loop containing nucleoside triphosphate hydrolases"/>
    <property type="match status" value="1"/>
</dbReference>
<dbReference type="GO" id="GO:0004386">
    <property type="term" value="F:helicase activity"/>
    <property type="evidence" value="ECO:0007669"/>
    <property type="project" value="UniProtKB-KW"/>
</dbReference>
<evidence type="ECO:0000256" key="2">
    <source>
        <dbReference type="ARBA" id="ARBA00022741"/>
    </source>
</evidence>
<evidence type="ECO:0000259" key="9">
    <source>
        <dbReference type="PROSITE" id="PS51194"/>
    </source>
</evidence>
<feature type="short sequence motif" description="Q motif" evidence="6">
    <location>
        <begin position="140"/>
        <end position="168"/>
    </location>
</feature>
<dbReference type="SMART" id="SM00487">
    <property type="entry name" value="DEXDc"/>
    <property type="match status" value="1"/>
</dbReference>
<evidence type="ECO:0000256" key="3">
    <source>
        <dbReference type="ARBA" id="ARBA00022801"/>
    </source>
</evidence>
<keyword evidence="5" id="KW-0067">ATP-binding</keyword>
<gene>
    <name evidence="11" type="primary">Ddx4</name>
    <name evidence="11" type="ORF">GZH46_01039</name>
</gene>
<keyword evidence="3" id="KW-0378">Hydrolase</keyword>
<dbReference type="InterPro" id="IPR027417">
    <property type="entry name" value="P-loop_NTPase"/>
</dbReference>
<proteinExistence type="predicted"/>
<dbReference type="Gene3D" id="3.40.50.300">
    <property type="entry name" value="P-loop containing nucleotide triphosphate hydrolases"/>
    <property type="match status" value="2"/>
</dbReference>
<feature type="region of interest" description="Disordered" evidence="7">
    <location>
        <begin position="1"/>
        <end position="109"/>
    </location>
</feature>
<dbReference type="InterPro" id="IPR011545">
    <property type="entry name" value="DEAD/DEAH_box_helicase_dom"/>
</dbReference>
<feature type="non-terminal residue" evidence="11">
    <location>
        <position position="1"/>
    </location>
</feature>
<keyword evidence="4 11" id="KW-0347">Helicase</keyword>
<feature type="compositionally biased region" description="Low complexity" evidence="7">
    <location>
        <begin position="556"/>
        <end position="567"/>
    </location>
</feature>
<feature type="compositionally biased region" description="Basic and acidic residues" evidence="7">
    <location>
        <begin position="92"/>
        <end position="106"/>
    </location>
</feature>
<evidence type="ECO:0000256" key="7">
    <source>
        <dbReference type="SAM" id="MobiDB-lite"/>
    </source>
</evidence>
<name>A0ABQ7SAG8_9ACAR</name>
<evidence type="ECO:0000256" key="6">
    <source>
        <dbReference type="PROSITE-ProRule" id="PRU00552"/>
    </source>
</evidence>
<dbReference type="PROSITE" id="PS51194">
    <property type="entry name" value="HELICASE_CTER"/>
    <property type="match status" value="1"/>
</dbReference>